<dbReference type="EMBL" id="MTEI01000018">
    <property type="protein sequence ID" value="OQW86351.1"/>
    <property type="molecule type" value="Genomic_DNA"/>
</dbReference>
<accession>A0A1W9KR75</accession>
<evidence type="ECO:0000256" key="2">
    <source>
        <dbReference type="SAM" id="SignalP"/>
    </source>
</evidence>
<feature type="chain" id="PRO_5012868419" description="MSHA biogenesis protein MshK" evidence="2">
    <location>
        <begin position="21"/>
        <end position="146"/>
    </location>
</feature>
<evidence type="ECO:0000256" key="1">
    <source>
        <dbReference type="SAM" id="MobiDB-lite"/>
    </source>
</evidence>
<feature type="region of interest" description="Disordered" evidence="1">
    <location>
        <begin position="126"/>
        <end position="146"/>
    </location>
</feature>
<comment type="caution">
    <text evidence="3">The sequence shown here is derived from an EMBL/GenBank/DDBJ whole genome shotgun (WGS) entry which is preliminary data.</text>
</comment>
<gene>
    <name evidence="3" type="ORF">BWK72_17840</name>
</gene>
<dbReference type="AlphaFoldDB" id="A0A1W9KR75"/>
<protein>
    <recommendedName>
        <fullName evidence="5">MSHA biogenesis protein MshK</fullName>
    </recommendedName>
</protein>
<name>A0A1W9KR75_9BURK</name>
<proteinExistence type="predicted"/>
<dbReference type="Proteomes" id="UP000192505">
    <property type="component" value="Unassembled WGS sequence"/>
</dbReference>
<evidence type="ECO:0008006" key="5">
    <source>
        <dbReference type="Google" id="ProtNLM"/>
    </source>
</evidence>
<keyword evidence="2" id="KW-0732">Signal</keyword>
<sequence length="146" mass="15617">MNLSRSLLLFQAFAQWGCWAAVAMSLATAVSAQSLRDPTVAPAAAGLVGDAAPMPEETLKPGSISVLKRDGVHYLMLGTRLYGVGQRIGQVRVERIAETEVWLREAGQLKKIQVFSGVQRRAALAPQAPKKPPVAPVLVHPAQNTP</sequence>
<feature type="signal peptide" evidence="2">
    <location>
        <begin position="1"/>
        <end position="20"/>
    </location>
</feature>
<organism evidence="3 4">
    <name type="scientific">Rhodoferax ferrireducens</name>
    <dbReference type="NCBI Taxonomy" id="192843"/>
    <lineage>
        <taxon>Bacteria</taxon>
        <taxon>Pseudomonadati</taxon>
        <taxon>Pseudomonadota</taxon>
        <taxon>Betaproteobacteria</taxon>
        <taxon>Burkholderiales</taxon>
        <taxon>Comamonadaceae</taxon>
        <taxon>Rhodoferax</taxon>
    </lineage>
</organism>
<evidence type="ECO:0000313" key="3">
    <source>
        <dbReference type="EMBL" id="OQW86351.1"/>
    </source>
</evidence>
<reference evidence="3 4" key="1">
    <citation type="submission" date="2017-01" db="EMBL/GenBank/DDBJ databases">
        <title>Novel large sulfur bacteria in the metagenomes of groundwater-fed chemosynthetic microbial mats in the Lake Huron basin.</title>
        <authorList>
            <person name="Sharrar A.M."/>
            <person name="Flood B.E."/>
            <person name="Bailey J.V."/>
            <person name="Jones D.S."/>
            <person name="Biddanda B."/>
            <person name="Ruberg S.A."/>
            <person name="Marcus D.N."/>
            <person name="Dick G.J."/>
        </authorList>
    </citation>
    <scope>NUCLEOTIDE SEQUENCE [LARGE SCALE GENOMIC DNA]</scope>
    <source>
        <strain evidence="3">A7</strain>
    </source>
</reference>
<feature type="compositionally biased region" description="Low complexity" evidence="1">
    <location>
        <begin position="136"/>
        <end position="146"/>
    </location>
</feature>
<evidence type="ECO:0000313" key="4">
    <source>
        <dbReference type="Proteomes" id="UP000192505"/>
    </source>
</evidence>